<dbReference type="Gene3D" id="3.40.190.10">
    <property type="entry name" value="Periplasmic binding protein-like II"/>
    <property type="match status" value="2"/>
</dbReference>
<protein>
    <submittedName>
        <fullName evidence="3">Iron(III) transport system substrate-binding protein</fullName>
    </submittedName>
</protein>
<feature type="chain" id="PRO_5047178732" evidence="2">
    <location>
        <begin position="29"/>
        <end position="345"/>
    </location>
</feature>
<dbReference type="InterPro" id="IPR026045">
    <property type="entry name" value="Ferric-bd"/>
</dbReference>
<proteinExistence type="predicted"/>
<dbReference type="SUPFAM" id="SSF53850">
    <property type="entry name" value="Periplasmic binding protein-like II"/>
    <property type="match status" value="1"/>
</dbReference>
<reference evidence="3 4" key="1">
    <citation type="submission" date="2023-07" db="EMBL/GenBank/DDBJ databases">
        <title>Genomic Encyclopedia of Type Strains, Phase IV (KMG-IV): sequencing the most valuable type-strain genomes for metagenomic binning, comparative biology and taxonomic classification.</title>
        <authorList>
            <person name="Goeker M."/>
        </authorList>
    </citation>
    <scope>NUCLEOTIDE SEQUENCE [LARGE SCALE GENOMIC DNA]</scope>
    <source>
        <strain evidence="3 4">DSM 19922</strain>
    </source>
</reference>
<evidence type="ECO:0000313" key="4">
    <source>
        <dbReference type="Proteomes" id="UP001244552"/>
    </source>
</evidence>
<dbReference type="Proteomes" id="UP001244552">
    <property type="component" value="Unassembled WGS sequence"/>
</dbReference>
<dbReference type="EMBL" id="JAUSVU010000007">
    <property type="protein sequence ID" value="MDQ0533606.1"/>
    <property type="molecule type" value="Genomic_DNA"/>
</dbReference>
<name>A0ABU0MJG5_9PROT</name>
<evidence type="ECO:0000256" key="1">
    <source>
        <dbReference type="ARBA" id="ARBA00022729"/>
    </source>
</evidence>
<gene>
    <name evidence="3" type="ORF">QO018_002464</name>
</gene>
<dbReference type="PANTHER" id="PTHR30006">
    <property type="entry name" value="THIAMINE-BINDING PERIPLASMIC PROTEIN-RELATED"/>
    <property type="match status" value="1"/>
</dbReference>
<feature type="signal peptide" evidence="2">
    <location>
        <begin position="1"/>
        <end position="28"/>
    </location>
</feature>
<comment type="caution">
    <text evidence="3">The sequence shown here is derived from an EMBL/GenBank/DDBJ whole genome shotgun (WGS) entry which is preliminary data.</text>
</comment>
<dbReference type="RefSeq" id="WP_209982040.1">
    <property type="nucleotide sequence ID" value="NZ_JAGINO010000007.1"/>
</dbReference>
<evidence type="ECO:0000313" key="3">
    <source>
        <dbReference type="EMBL" id="MDQ0533606.1"/>
    </source>
</evidence>
<dbReference type="PIRSF" id="PIRSF002825">
    <property type="entry name" value="CfbpA"/>
    <property type="match status" value="1"/>
</dbReference>
<dbReference type="Pfam" id="PF13343">
    <property type="entry name" value="SBP_bac_6"/>
    <property type="match status" value="1"/>
</dbReference>
<keyword evidence="1 2" id="KW-0732">Signal</keyword>
<dbReference type="PRINTS" id="PR00909">
    <property type="entry name" value="SPERMDNBNDNG"/>
</dbReference>
<organism evidence="3 4">
    <name type="scientific">Azospirillum picis</name>
    <dbReference type="NCBI Taxonomy" id="488438"/>
    <lineage>
        <taxon>Bacteria</taxon>
        <taxon>Pseudomonadati</taxon>
        <taxon>Pseudomonadota</taxon>
        <taxon>Alphaproteobacteria</taxon>
        <taxon>Rhodospirillales</taxon>
        <taxon>Azospirillaceae</taxon>
        <taxon>Azospirillum</taxon>
    </lineage>
</organism>
<dbReference type="CDD" id="cd13544">
    <property type="entry name" value="PBP2_Fbp_like_1"/>
    <property type="match status" value="1"/>
</dbReference>
<sequence>MISAFARAASLAVGIGALFALGGGSAHAQGSVTVMCGVQEEWCKAMVVAFEKKTGISVAMTRKSAGEALAQIRAEANNPKIDIWWGSSGDPHLQAAEEGLSVPYESAHLKDLQSWAQSQYKQSNGRSVGIYAGALGFVYNTEMLAKRGIQPPKCWADLLRPEFKGEIQMPNPNSSGAAYTTLATLVQIFGEDAGFDYLKKLNESINQYTKSGAAPAAAVARGETLVGISWVNDSVIQKVNKFPVDISTPCEGTGYEIGSMSILKGAKNLDAAKTFYDFALTPEAQNYGAVNMQMTPSNKQSVSPPDAPKFEDVRLIDYNFQKYGMVEERKRLLSRWDAEIKAVAN</sequence>
<keyword evidence="4" id="KW-1185">Reference proteome</keyword>
<dbReference type="PANTHER" id="PTHR30006:SF2">
    <property type="entry name" value="ABC TRANSPORTER SUBSTRATE-BINDING PROTEIN"/>
    <property type="match status" value="1"/>
</dbReference>
<evidence type="ECO:0000256" key="2">
    <source>
        <dbReference type="SAM" id="SignalP"/>
    </source>
</evidence>
<accession>A0ABU0MJG5</accession>
<dbReference type="InterPro" id="IPR001188">
    <property type="entry name" value="Sperm_putr-bd"/>
</dbReference>